<reference evidence="2" key="1">
    <citation type="submission" date="2020-05" db="EMBL/GenBank/DDBJ databases">
        <authorList>
            <person name="Chiriac C."/>
            <person name="Salcher M."/>
            <person name="Ghai R."/>
            <person name="Kavagutti S V."/>
        </authorList>
    </citation>
    <scope>NUCLEOTIDE SEQUENCE</scope>
</reference>
<feature type="region of interest" description="Disordered" evidence="1">
    <location>
        <begin position="739"/>
        <end position="795"/>
    </location>
</feature>
<accession>A0A6J6QMH4</accession>
<feature type="region of interest" description="Disordered" evidence="1">
    <location>
        <begin position="374"/>
        <end position="431"/>
    </location>
</feature>
<feature type="region of interest" description="Disordered" evidence="1">
    <location>
        <begin position="158"/>
        <end position="204"/>
    </location>
</feature>
<feature type="region of interest" description="Disordered" evidence="1">
    <location>
        <begin position="291"/>
        <end position="331"/>
    </location>
</feature>
<feature type="compositionally biased region" description="Basic and acidic residues" evidence="1">
    <location>
        <begin position="295"/>
        <end position="326"/>
    </location>
</feature>
<protein>
    <submittedName>
        <fullName evidence="2">Unannotated protein</fullName>
    </submittedName>
</protein>
<sequence length="863" mass="90414">MSQMHTEDDGLLTRSQKPAVSAGDLATSVVRPSDTASGSIRPRTTPLSEDEAKAHMEAFRAKRAAGKPAVGTPMQNGVSRPGEAMIERAQFATGSTTASNIGKNVADFGEAAFDANTSSVASSVHKQLATATGFNAQELTNHAANAARIAGALALRNDPKRQAAAEEARERDIKRSDEMDSAVGSWKDSHADGAPEQSAAEKKTKVRAALGSTFRKVSANLRLSAADKAIGNQGVDEWKMKHTVGEEAPERYSAGDVISKDDREQGSTYGSAKRLAQGAVSSLVGGTSTLGDTTKLSDEEKAQIAKTKERTGAVHEAREERNENREVTGSIGGTMKRAGAAAISSLVGGTQSLSTVAKLTDEEKAKIADTKVETKEVREAAQARSDSRPKGSILAQAGNFLGSLGPSSTRALGDTREYDDETQGKVDATKAEAQKIHDAAKARGGFITKYTTEEKRQLAEIRDRRKQVKSVAAGGLTKEEQERVDAARSARKEVYQVAAGGNTNAETKELESARTDRKKVKDDARNEADYMDRHDGQTVSKFGRAGGINSSDSVTAEEMETTIGGTAAQGLRTGGQAIGTTGRFIGGRSKDADAAIRKGNLAEASAITASGVTSQVGSIVATTMGVPGVGTAVKAAGQIVSGTGGMAEAVGDHFAQGQDQRDRTRGVHDGSRFDATRGQAVNWTGSAKDQDKAPIVNFKEAASLTKAGLDESGITDTVTDHAKDFARENLPAAVAEHVAPAEEPAPEPEEPKVDASGAYDGAARESPKALKTPDAPISGTLPGPGPTPAPDPRANHLAAIRAKGSESTSLQADKVHRATTPVADVTKKEYNTLGSRLRRFGRNTMLGVKKGWKRFKSFFGGGG</sequence>
<feature type="compositionally biased region" description="Basic and acidic residues" evidence="1">
    <location>
        <begin position="422"/>
        <end position="431"/>
    </location>
</feature>
<proteinExistence type="predicted"/>
<dbReference type="AlphaFoldDB" id="A0A6J6QMH4"/>
<feature type="compositionally biased region" description="Basic and acidic residues" evidence="1">
    <location>
        <begin position="506"/>
        <end position="536"/>
    </location>
</feature>
<feature type="compositionally biased region" description="Basic and acidic residues" evidence="1">
    <location>
        <begin position="374"/>
        <end position="389"/>
    </location>
</feature>
<evidence type="ECO:0000313" key="2">
    <source>
        <dbReference type="EMBL" id="CAB4710098.1"/>
    </source>
</evidence>
<name>A0A6J6QMH4_9ZZZZ</name>
<feature type="compositionally biased region" description="Basic and acidic residues" evidence="1">
    <location>
        <begin position="158"/>
        <end position="178"/>
    </location>
</feature>
<feature type="region of interest" description="Disordered" evidence="1">
    <location>
        <begin position="501"/>
        <end position="587"/>
    </location>
</feature>
<organism evidence="2">
    <name type="scientific">freshwater metagenome</name>
    <dbReference type="NCBI Taxonomy" id="449393"/>
    <lineage>
        <taxon>unclassified sequences</taxon>
        <taxon>metagenomes</taxon>
        <taxon>ecological metagenomes</taxon>
    </lineage>
</organism>
<gene>
    <name evidence="2" type="ORF">UFOPK2625_00964</name>
</gene>
<evidence type="ECO:0000256" key="1">
    <source>
        <dbReference type="SAM" id="MobiDB-lite"/>
    </source>
</evidence>
<feature type="compositionally biased region" description="Basic and acidic residues" evidence="1">
    <location>
        <begin position="187"/>
        <end position="203"/>
    </location>
</feature>
<feature type="region of interest" description="Disordered" evidence="1">
    <location>
        <begin position="1"/>
        <end position="50"/>
    </location>
</feature>
<dbReference type="EMBL" id="CAEZXZ010000146">
    <property type="protein sequence ID" value="CAB4710098.1"/>
    <property type="molecule type" value="Genomic_DNA"/>
</dbReference>